<evidence type="ECO:0000256" key="1">
    <source>
        <dbReference type="SAM" id="Phobius"/>
    </source>
</evidence>
<keyword evidence="1" id="KW-0472">Membrane</keyword>
<feature type="non-terminal residue" evidence="2">
    <location>
        <position position="1"/>
    </location>
</feature>
<dbReference type="Proteomes" id="UP000523795">
    <property type="component" value="Unassembled WGS sequence"/>
</dbReference>
<reference evidence="2 3" key="1">
    <citation type="submission" date="2020-04" db="EMBL/GenBank/DDBJ databases">
        <authorList>
            <person name="Liu S."/>
        </authorList>
    </citation>
    <scope>NUCLEOTIDE SEQUENCE [LARGE SCALE GENOMIC DNA]</scope>
    <source>
        <strain evidence="2 3">CGMCC 1.15091</strain>
    </source>
</reference>
<comment type="caution">
    <text evidence="2">The sequence shown here is derived from an EMBL/GenBank/DDBJ whole genome shotgun (WGS) entry which is preliminary data.</text>
</comment>
<organism evidence="2 3">
    <name type="scientific">Arthrobacter deserti</name>
    <dbReference type="NCBI Taxonomy" id="1742687"/>
    <lineage>
        <taxon>Bacteria</taxon>
        <taxon>Bacillati</taxon>
        <taxon>Actinomycetota</taxon>
        <taxon>Actinomycetes</taxon>
        <taxon>Micrococcales</taxon>
        <taxon>Micrococcaceae</taxon>
        <taxon>Arthrobacter</taxon>
    </lineage>
</organism>
<keyword evidence="1" id="KW-0812">Transmembrane</keyword>
<gene>
    <name evidence="2" type="ORF">HER39_19255</name>
</gene>
<sequence length="64" mass="6136">AFIGAMSQPGTILGGALFAAVAAGAGTGAAALWVGAVGTLVSGLLMLAAKPPLEAILEDHPHDV</sequence>
<feature type="transmembrane region" description="Helical" evidence="1">
    <location>
        <begin position="12"/>
        <end position="36"/>
    </location>
</feature>
<name>A0ABX1JWU7_9MICC</name>
<keyword evidence="3" id="KW-1185">Reference proteome</keyword>
<protein>
    <submittedName>
        <fullName evidence="2">MFS transporter</fullName>
    </submittedName>
</protein>
<accession>A0ABX1JWU7</accession>
<evidence type="ECO:0000313" key="2">
    <source>
        <dbReference type="EMBL" id="NKX52670.1"/>
    </source>
</evidence>
<proteinExistence type="predicted"/>
<dbReference type="EMBL" id="JAAZSR010000656">
    <property type="protein sequence ID" value="NKX52670.1"/>
    <property type="molecule type" value="Genomic_DNA"/>
</dbReference>
<evidence type="ECO:0000313" key="3">
    <source>
        <dbReference type="Proteomes" id="UP000523795"/>
    </source>
</evidence>
<keyword evidence="1" id="KW-1133">Transmembrane helix</keyword>